<dbReference type="GO" id="GO:0008080">
    <property type="term" value="F:N-acetyltransferase activity"/>
    <property type="evidence" value="ECO:0007669"/>
    <property type="project" value="TreeGrafter"/>
</dbReference>
<keyword evidence="2" id="KW-1185">Reference proteome</keyword>
<dbReference type="PANTHER" id="PTHR28037">
    <property type="entry name" value="ALCOHOL O-ACETYLTRANSFERASE 1-RELATED"/>
    <property type="match status" value="1"/>
</dbReference>
<evidence type="ECO:0000313" key="1">
    <source>
        <dbReference type="EMBL" id="CAI6332997.1"/>
    </source>
</evidence>
<organism evidence="1 2">
    <name type="scientific">Periconia digitata</name>
    <dbReference type="NCBI Taxonomy" id="1303443"/>
    <lineage>
        <taxon>Eukaryota</taxon>
        <taxon>Fungi</taxon>
        <taxon>Dikarya</taxon>
        <taxon>Ascomycota</taxon>
        <taxon>Pezizomycotina</taxon>
        <taxon>Dothideomycetes</taxon>
        <taxon>Pleosporomycetidae</taxon>
        <taxon>Pleosporales</taxon>
        <taxon>Massarineae</taxon>
        <taxon>Periconiaceae</taxon>
        <taxon>Periconia</taxon>
    </lineage>
</organism>
<dbReference type="Pfam" id="PF07247">
    <property type="entry name" value="AATase"/>
    <property type="match status" value="1"/>
</dbReference>
<dbReference type="PANTHER" id="PTHR28037:SF1">
    <property type="entry name" value="ALCOHOL O-ACETYLTRANSFERASE 1-RELATED"/>
    <property type="match status" value="1"/>
</dbReference>
<proteinExistence type="predicted"/>
<dbReference type="EMBL" id="CAOQHR010000004">
    <property type="protein sequence ID" value="CAI6332997.1"/>
    <property type="molecule type" value="Genomic_DNA"/>
</dbReference>
<name>A0A9W4UDG4_9PLEO</name>
<evidence type="ECO:0000313" key="2">
    <source>
        <dbReference type="Proteomes" id="UP001152607"/>
    </source>
</evidence>
<evidence type="ECO:0008006" key="3">
    <source>
        <dbReference type="Google" id="ProtNLM"/>
    </source>
</evidence>
<dbReference type="OrthoDB" id="2150604at2759"/>
<dbReference type="InterPro" id="IPR052058">
    <property type="entry name" value="Alcohol_O-acetyltransferase"/>
</dbReference>
<comment type="caution">
    <text evidence="1">The sequence shown here is derived from an EMBL/GenBank/DDBJ whole genome shotgun (WGS) entry which is preliminary data.</text>
</comment>
<sequence length="474" mass="52137">MEKVPGFLRFASPNEQRTIAREHTGVYHAVIIGATYQFDESFNVHDPSTFYNALHHCIQEHPFLSVAVGDAHTDKSYYRRVTTTTLKDHIAIVEQSANHDDNTTIGQMLQGHLHGTWPEGISPWKIIVLPLQEACFIAFSFSHAIGDGPTGLAFHRSFQRGCSRTLYAARDTRPDTMQNPVTPFPSPFDTPERLPISWGFLLSPFIAQFLPSMVAEWLGMKASVSPVDSGTWLGAKIPSVEEAASAQSMLVVREVEPRVLVNALQQARKHDAKFTGLFIRCIARALSQTVTDVGVTNFVNQTAINMRRAASIPQDEGGMYVSGTYIRYDQPGAHMAFGGDDWKAARNSTKQLAESAVQLQDQAIGLLRYVSSMRKWMLGKFGQTRDCSYEVSNVGVANSNEHDAGTPRQTKFVFAQPGHVLSAPLAFNVASVGGGALVYTVTWQAGALDLGKGSEEEFVTKVCSLLENDLQNLE</sequence>
<gene>
    <name evidence="1" type="ORF">PDIGIT_LOCUS6031</name>
</gene>
<accession>A0A9W4UDG4</accession>
<reference evidence="1" key="1">
    <citation type="submission" date="2023-01" db="EMBL/GenBank/DDBJ databases">
        <authorList>
            <person name="Van Ghelder C."/>
            <person name="Rancurel C."/>
        </authorList>
    </citation>
    <scope>NUCLEOTIDE SEQUENCE</scope>
    <source>
        <strain evidence="1">CNCM I-4278</strain>
    </source>
</reference>
<protein>
    <recommendedName>
        <fullName evidence="3">Alcohol acetyltransferase</fullName>
    </recommendedName>
</protein>
<dbReference type="Proteomes" id="UP001152607">
    <property type="component" value="Unassembled WGS sequence"/>
</dbReference>
<dbReference type="AlphaFoldDB" id="A0A9W4UDG4"/>
<dbReference type="InterPro" id="IPR010828">
    <property type="entry name" value="Atf2/Sli1-like"/>
</dbReference>